<proteinExistence type="predicted"/>
<evidence type="ECO:0008006" key="3">
    <source>
        <dbReference type="Google" id="ProtNLM"/>
    </source>
</evidence>
<evidence type="ECO:0000313" key="1">
    <source>
        <dbReference type="EMBL" id="TQV72211.1"/>
    </source>
</evidence>
<dbReference type="EMBL" id="VIKR01000005">
    <property type="protein sequence ID" value="TQV72211.1"/>
    <property type="molecule type" value="Genomic_DNA"/>
</dbReference>
<dbReference type="AlphaFoldDB" id="A0A545T4R2"/>
<name>A0A545T4R2_9GAMM</name>
<gene>
    <name evidence="1" type="ORF">FLL45_18505</name>
</gene>
<dbReference type="Proteomes" id="UP000317839">
    <property type="component" value="Unassembled WGS sequence"/>
</dbReference>
<organism evidence="1 2">
    <name type="scientific">Aliikangiella marina</name>
    <dbReference type="NCBI Taxonomy" id="1712262"/>
    <lineage>
        <taxon>Bacteria</taxon>
        <taxon>Pseudomonadati</taxon>
        <taxon>Pseudomonadota</taxon>
        <taxon>Gammaproteobacteria</taxon>
        <taxon>Oceanospirillales</taxon>
        <taxon>Pleioneaceae</taxon>
        <taxon>Aliikangiella</taxon>
    </lineage>
</organism>
<comment type="caution">
    <text evidence="1">The sequence shown here is derived from an EMBL/GenBank/DDBJ whole genome shotgun (WGS) entry which is preliminary data.</text>
</comment>
<evidence type="ECO:0000313" key="2">
    <source>
        <dbReference type="Proteomes" id="UP000317839"/>
    </source>
</evidence>
<keyword evidence="2" id="KW-1185">Reference proteome</keyword>
<reference evidence="1 2" key="1">
    <citation type="submission" date="2019-06" db="EMBL/GenBank/DDBJ databases">
        <title>Draft genome of Aliikangiella marina GYP-15.</title>
        <authorList>
            <person name="Wang G."/>
        </authorList>
    </citation>
    <scope>NUCLEOTIDE SEQUENCE [LARGE SCALE GENOMIC DNA]</scope>
    <source>
        <strain evidence="1 2">GYP-15</strain>
    </source>
</reference>
<dbReference type="OrthoDB" id="288780at2"/>
<protein>
    <recommendedName>
        <fullName evidence="3">PqqD family protein</fullName>
    </recommendedName>
</protein>
<accession>A0A545T4R2</accession>
<sequence length="112" mass="12726">MDGQYFSRNLTWSMLDGQLVVHDNISPMAPRMVTMEEWHELVFFSADGQHTIGEFVNAVGSKYEGTPPNGLRDQIHNVIGELLDQQIIILHDEAVPLPMEYANEFVPKESIK</sequence>
<dbReference type="RefSeq" id="WP_142943541.1">
    <property type="nucleotide sequence ID" value="NZ_VIKR01000005.1"/>
</dbReference>